<feature type="compositionally biased region" description="Basic and acidic residues" evidence="1">
    <location>
        <begin position="59"/>
        <end position="80"/>
    </location>
</feature>
<keyword evidence="3" id="KW-1185">Reference proteome</keyword>
<reference evidence="2 3" key="1">
    <citation type="submission" date="2021-06" db="EMBL/GenBank/DDBJ databases">
        <title>Caerostris extrusa draft genome.</title>
        <authorList>
            <person name="Kono N."/>
            <person name="Arakawa K."/>
        </authorList>
    </citation>
    <scope>NUCLEOTIDE SEQUENCE [LARGE SCALE GENOMIC DNA]</scope>
</reference>
<dbReference type="EMBL" id="BPLR01011903">
    <property type="protein sequence ID" value="GIY49853.1"/>
    <property type="molecule type" value="Genomic_DNA"/>
</dbReference>
<evidence type="ECO:0000256" key="1">
    <source>
        <dbReference type="SAM" id="MobiDB-lite"/>
    </source>
</evidence>
<feature type="region of interest" description="Disordered" evidence="1">
    <location>
        <begin position="33"/>
        <end position="83"/>
    </location>
</feature>
<accession>A0AAV4TTW2</accession>
<protein>
    <submittedName>
        <fullName evidence="2">Uncharacterized protein</fullName>
    </submittedName>
</protein>
<gene>
    <name evidence="2" type="ORF">CEXT_28231</name>
</gene>
<dbReference type="Proteomes" id="UP001054945">
    <property type="component" value="Unassembled WGS sequence"/>
</dbReference>
<dbReference type="AlphaFoldDB" id="A0AAV4TTW2"/>
<comment type="caution">
    <text evidence="2">The sequence shown here is derived from an EMBL/GenBank/DDBJ whole genome shotgun (WGS) entry which is preliminary data.</text>
</comment>
<evidence type="ECO:0000313" key="3">
    <source>
        <dbReference type="Proteomes" id="UP001054945"/>
    </source>
</evidence>
<evidence type="ECO:0000313" key="2">
    <source>
        <dbReference type="EMBL" id="GIY49853.1"/>
    </source>
</evidence>
<proteinExistence type="predicted"/>
<organism evidence="2 3">
    <name type="scientific">Caerostris extrusa</name>
    <name type="common">Bark spider</name>
    <name type="synonym">Caerostris bankana</name>
    <dbReference type="NCBI Taxonomy" id="172846"/>
    <lineage>
        <taxon>Eukaryota</taxon>
        <taxon>Metazoa</taxon>
        <taxon>Ecdysozoa</taxon>
        <taxon>Arthropoda</taxon>
        <taxon>Chelicerata</taxon>
        <taxon>Arachnida</taxon>
        <taxon>Araneae</taxon>
        <taxon>Araneomorphae</taxon>
        <taxon>Entelegynae</taxon>
        <taxon>Araneoidea</taxon>
        <taxon>Araneidae</taxon>
        <taxon>Caerostris</taxon>
    </lineage>
</organism>
<sequence length="90" mass="9981">MRSKLASIKNGPTVMSSEFQEERLEKGLYGISASRKGTLPSNSRGESGRLLMPAGRSLACEREEARKTRPLVPRDRKNTESGKPLIFYIG</sequence>
<name>A0AAV4TTW2_CAEEX</name>